<dbReference type="Gene3D" id="3.40.50.300">
    <property type="entry name" value="P-loop containing nucleotide triphosphate hydrolases"/>
    <property type="match status" value="1"/>
</dbReference>
<keyword evidence="4" id="KW-0813">Transport</keyword>
<sequence>MSATNGLTKGMEVIDTGAPLSIPVGGATLGRIFNVLGEPVDNLGPVVTRTTSPIHISAPVFIQALREAGVGKTVLITELINNIAKTYGGISVFGRMGEHTHEGNDLCMEMKESGVINEENIAESKVALVYGPQRTFWNFHTKEMQDESYQSHPCSRWQTGNTWKWRCSGSYGMN</sequence>
<dbReference type="SUPFAM" id="SSF52540">
    <property type="entry name" value="P-loop containing nucleoside triphosphate hydrolases"/>
    <property type="match status" value="1"/>
</dbReference>
<evidence type="ECO:0000313" key="14">
    <source>
        <dbReference type="Proteomes" id="UP001630127"/>
    </source>
</evidence>
<dbReference type="GO" id="GO:0045259">
    <property type="term" value="C:proton-transporting ATP synthase complex"/>
    <property type="evidence" value="ECO:0007669"/>
    <property type="project" value="UniProtKB-KW"/>
</dbReference>
<reference evidence="13 14" key="1">
    <citation type="submission" date="2024-11" db="EMBL/GenBank/DDBJ databases">
        <title>A near-complete genome assembly of Cinchona calisaya.</title>
        <authorList>
            <person name="Lian D.C."/>
            <person name="Zhao X.W."/>
            <person name="Wei L."/>
        </authorList>
    </citation>
    <scope>NUCLEOTIDE SEQUENCE [LARGE SCALE GENOMIC DNA]</scope>
    <source>
        <tissue evidence="13">Nenye</tissue>
    </source>
</reference>
<keyword evidence="5" id="KW-0547">Nucleotide-binding</keyword>
<evidence type="ECO:0000256" key="7">
    <source>
        <dbReference type="ARBA" id="ARBA00022840"/>
    </source>
</evidence>
<dbReference type="EMBL" id="JBJUIK010000014">
    <property type="protein sequence ID" value="KAL3503780.1"/>
    <property type="molecule type" value="Genomic_DNA"/>
</dbReference>
<dbReference type="Proteomes" id="UP001630127">
    <property type="component" value="Unassembled WGS sequence"/>
</dbReference>
<keyword evidence="11" id="KW-0066">ATP synthesis</keyword>
<dbReference type="GO" id="GO:0006754">
    <property type="term" value="P:ATP biosynthetic process"/>
    <property type="evidence" value="ECO:0007669"/>
    <property type="project" value="UniProtKB-KW"/>
</dbReference>
<organism evidence="13 14">
    <name type="scientific">Cinchona calisaya</name>
    <dbReference type="NCBI Taxonomy" id="153742"/>
    <lineage>
        <taxon>Eukaryota</taxon>
        <taxon>Viridiplantae</taxon>
        <taxon>Streptophyta</taxon>
        <taxon>Embryophyta</taxon>
        <taxon>Tracheophyta</taxon>
        <taxon>Spermatophyta</taxon>
        <taxon>Magnoliopsida</taxon>
        <taxon>eudicotyledons</taxon>
        <taxon>Gunneridae</taxon>
        <taxon>Pentapetalae</taxon>
        <taxon>asterids</taxon>
        <taxon>lamiids</taxon>
        <taxon>Gentianales</taxon>
        <taxon>Rubiaceae</taxon>
        <taxon>Cinchonoideae</taxon>
        <taxon>Cinchoneae</taxon>
        <taxon>Cinchona</taxon>
    </lineage>
</organism>
<dbReference type="AlphaFoldDB" id="A0ABD2Y9I0"/>
<evidence type="ECO:0000256" key="4">
    <source>
        <dbReference type="ARBA" id="ARBA00022448"/>
    </source>
</evidence>
<protein>
    <recommendedName>
        <fullName evidence="3">H(+)-transporting two-sector ATPase</fullName>
        <ecNumber evidence="3">7.1.2.2</ecNumber>
    </recommendedName>
</protein>
<comment type="similarity">
    <text evidence="2">Belongs to the ATPase alpha/beta chains family.</text>
</comment>
<evidence type="ECO:0000256" key="11">
    <source>
        <dbReference type="ARBA" id="ARBA00023310"/>
    </source>
</evidence>
<dbReference type="InterPro" id="IPR027417">
    <property type="entry name" value="P-loop_NTPase"/>
</dbReference>
<evidence type="ECO:0000313" key="13">
    <source>
        <dbReference type="EMBL" id="KAL3503780.1"/>
    </source>
</evidence>
<keyword evidence="14" id="KW-1185">Reference proteome</keyword>
<evidence type="ECO:0000256" key="12">
    <source>
        <dbReference type="ARBA" id="ARBA00048383"/>
    </source>
</evidence>
<gene>
    <name evidence="13" type="ORF">ACH5RR_033621</name>
</gene>
<dbReference type="PANTHER" id="PTHR15184">
    <property type="entry name" value="ATP SYNTHASE"/>
    <property type="match status" value="1"/>
</dbReference>
<keyword evidence="7" id="KW-0067">ATP-binding</keyword>
<dbReference type="EC" id="7.1.2.2" evidence="3"/>
<evidence type="ECO:0000256" key="1">
    <source>
        <dbReference type="ARBA" id="ARBA00004370"/>
    </source>
</evidence>
<keyword evidence="8" id="KW-0406">Ion transport</keyword>
<dbReference type="Gene3D" id="3.40.50.12240">
    <property type="match status" value="1"/>
</dbReference>
<keyword evidence="6" id="KW-0375">Hydrogen ion transport</keyword>
<evidence type="ECO:0000256" key="10">
    <source>
        <dbReference type="ARBA" id="ARBA00023196"/>
    </source>
</evidence>
<dbReference type="PANTHER" id="PTHR15184:SF71">
    <property type="entry name" value="ATP SYNTHASE SUBUNIT BETA, MITOCHONDRIAL"/>
    <property type="match status" value="1"/>
</dbReference>
<evidence type="ECO:0000256" key="8">
    <source>
        <dbReference type="ARBA" id="ARBA00023065"/>
    </source>
</evidence>
<keyword evidence="9" id="KW-0472">Membrane</keyword>
<comment type="catalytic activity">
    <reaction evidence="12">
        <text>ATP + H2O + 4 H(+)(in) = ADP + phosphate + 5 H(+)(out)</text>
        <dbReference type="Rhea" id="RHEA:57720"/>
        <dbReference type="ChEBI" id="CHEBI:15377"/>
        <dbReference type="ChEBI" id="CHEBI:15378"/>
        <dbReference type="ChEBI" id="CHEBI:30616"/>
        <dbReference type="ChEBI" id="CHEBI:43474"/>
        <dbReference type="ChEBI" id="CHEBI:456216"/>
        <dbReference type="EC" id="7.1.2.2"/>
    </reaction>
</comment>
<comment type="subcellular location">
    <subcellularLocation>
        <location evidence="1">Membrane</location>
    </subcellularLocation>
</comment>
<evidence type="ECO:0000256" key="2">
    <source>
        <dbReference type="ARBA" id="ARBA00008936"/>
    </source>
</evidence>
<name>A0ABD2Y9I0_9GENT</name>
<evidence type="ECO:0000256" key="5">
    <source>
        <dbReference type="ARBA" id="ARBA00022741"/>
    </source>
</evidence>
<evidence type="ECO:0000256" key="6">
    <source>
        <dbReference type="ARBA" id="ARBA00022781"/>
    </source>
</evidence>
<evidence type="ECO:0000256" key="9">
    <source>
        <dbReference type="ARBA" id="ARBA00023136"/>
    </source>
</evidence>
<dbReference type="InterPro" id="IPR050053">
    <property type="entry name" value="ATPase_alpha/beta_chains"/>
</dbReference>
<comment type="caution">
    <text evidence="13">The sequence shown here is derived from an EMBL/GenBank/DDBJ whole genome shotgun (WGS) entry which is preliminary data.</text>
</comment>
<dbReference type="GO" id="GO:0005524">
    <property type="term" value="F:ATP binding"/>
    <property type="evidence" value="ECO:0007669"/>
    <property type="project" value="UniProtKB-KW"/>
</dbReference>
<proteinExistence type="inferred from homology"/>
<evidence type="ECO:0000256" key="3">
    <source>
        <dbReference type="ARBA" id="ARBA00012473"/>
    </source>
</evidence>
<dbReference type="GO" id="GO:1902600">
    <property type="term" value="P:proton transmembrane transport"/>
    <property type="evidence" value="ECO:0007669"/>
    <property type="project" value="UniProtKB-KW"/>
</dbReference>
<accession>A0ABD2Y9I0</accession>
<keyword evidence="10" id="KW-0139">CF(1)</keyword>